<dbReference type="PROSITE" id="PS51257">
    <property type="entry name" value="PROKAR_LIPOPROTEIN"/>
    <property type="match status" value="1"/>
</dbReference>
<dbReference type="AlphaFoldDB" id="L7L4W9"/>
<proteinExistence type="predicted"/>
<dbReference type="InterPro" id="IPR011047">
    <property type="entry name" value="Quinoprotein_ADH-like_sf"/>
</dbReference>
<dbReference type="InterPro" id="IPR015943">
    <property type="entry name" value="WD40/YVTN_repeat-like_dom_sf"/>
</dbReference>
<feature type="signal peptide" evidence="1">
    <location>
        <begin position="1"/>
        <end position="23"/>
    </location>
</feature>
<sequence>MRTTTTLLTLSAAALLALTGCTAATDQKSTDTTTSAGAPVEQRAAQPRLALTHDGGVTVLDGLDLSPIADLDYDGFIRATPAGDGRHVFVSTAAGFELLDMGTWREPHDGHAHYYTSAPRKTGIVYDGAKPGHVIAHEGRTALFTDGTGRVRVLDTEAIGAPDAVITELTVPPHHGVAVARADGSILVSQPIGEKAGGLRILGADGTVIAENTDCPGLHGQAAGAGGVLTFGCTDGALMVDGDRITKISADIPYARLGNQAGSPASPVVLADYKTEKDADLERPDRFALIDTAGAGSITVHHIDFSYSFKSLGRGADGEVVLLGTDGRLHVYDRLTGAEKASYRVIEPWTEPAQWQSPSPDLLISGSTAYVTDPAAGKILAVSLHDGSTLRTAALEHSPLELTGVSG</sequence>
<dbReference type="STRING" id="1121927.GOHSU_02_01080"/>
<dbReference type="EMBL" id="BANT01000002">
    <property type="protein sequence ID" value="GAC55964.1"/>
    <property type="molecule type" value="Genomic_DNA"/>
</dbReference>
<keyword evidence="3" id="KW-1185">Reference proteome</keyword>
<dbReference type="SUPFAM" id="SSF50998">
    <property type="entry name" value="Quinoprotein alcohol dehydrogenase-like"/>
    <property type="match status" value="1"/>
</dbReference>
<dbReference type="Gene3D" id="2.130.10.10">
    <property type="entry name" value="YVTN repeat-like/Quinoprotein amine dehydrogenase"/>
    <property type="match status" value="1"/>
</dbReference>
<dbReference type="RefSeq" id="WP_005935251.1">
    <property type="nucleotide sequence ID" value="NZ_ATVK01000040.1"/>
</dbReference>
<evidence type="ECO:0000313" key="3">
    <source>
        <dbReference type="Proteomes" id="UP000053405"/>
    </source>
</evidence>
<reference evidence="2 3" key="1">
    <citation type="submission" date="2012-12" db="EMBL/GenBank/DDBJ databases">
        <title>Whole genome shotgun sequence of Gordonia hirsuta NBRC 16056.</title>
        <authorList>
            <person name="Isaki-Nakamura S."/>
            <person name="Hosoyama A."/>
            <person name="Tsuchikane K."/>
            <person name="Katsumata H."/>
            <person name="Baba S."/>
            <person name="Yamazaki S."/>
            <person name="Fujita N."/>
        </authorList>
    </citation>
    <scope>NUCLEOTIDE SEQUENCE [LARGE SCALE GENOMIC DNA]</scope>
    <source>
        <strain evidence="2 3">NBRC 16056</strain>
    </source>
</reference>
<evidence type="ECO:0000256" key="1">
    <source>
        <dbReference type="SAM" id="SignalP"/>
    </source>
</evidence>
<dbReference type="OrthoDB" id="3250815at2"/>
<organism evidence="2 3">
    <name type="scientific">Gordonia hirsuta DSM 44140 = NBRC 16056</name>
    <dbReference type="NCBI Taxonomy" id="1121927"/>
    <lineage>
        <taxon>Bacteria</taxon>
        <taxon>Bacillati</taxon>
        <taxon>Actinomycetota</taxon>
        <taxon>Actinomycetes</taxon>
        <taxon>Mycobacteriales</taxon>
        <taxon>Gordoniaceae</taxon>
        <taxon>Gordonia</taxon>
    </lineage>
</organism>
<name>L7L4W9_9ACTN</name>
<evidence type="ECO:0000313" key="2">
    <source>
        <dbReference type="EMBL" id="GAC55964.1"/>
    </source>
</evidence>
<dbReference type="Proteomes" id="UP000053405">
    <property type="component" value="Unassembled WGS sequence"/>
</dbReference>
<dbReference type="eggNOG" id="COG3391">
    <property type="taxonomic scope" value="Bacteria"/>
</dbReference>
<keyword evidence="1" id="KW-0732">Signal</keyword>
<evidence type="ECO:0008006" key="4">
    <source>
        <dbReference type="Google" id="ProtNLM"/>
    </source>
</evidence>
<comment type="caution">
    <text evidence="2">The sequence shown here is derived from an EMBL/GenBank/DDBJ whole genome shotgun (WGS) entry which is preliminary data.</text>
</comment>
<gene>
    <name evidence="2" type="ORF">GOHSU_02_01080</name>
</gene>
<feature type="chain" id="PRO_5003979733" description="Lipoprotein" evidence="1">
    <location>
        <begin position="24"/>
        <end position="407"/>
    </location>
</feature>
<protein>
    <recommendedName>
        <fullName evidence="4">Lipoprotein</fullName>
    </recommendedName>
</protein>
<accession>L7L4W9</accession>